<evidence type="ECO:0000256" key="1">
    <source>
        <dbReference type="SAM" id="Phobius"/>
    </source>
</evidence>
<sequence>MNASIRKFLKEEDGVTALEYGLLAAVIAGVLIALGSTQIKDFFETLFENLTKLADKASGNPPA</sequence>
<reference evidence="2 3" key="1">
    <citation type="journal article" date="2012" name="J. Bacteriol.">
        <title>Genome sequence of a novel nicotine-degrading strain, Pseudomonas geniculata N1.</title>
        <authorList>
            <person name="Tang H."/>
            <person name="Yu H."/>
            <person name="Tai C."/>
            <person name="Huang K."/>
            <person name="Liu Y."/>
            <person name="Wang L."/>
            <person name="Yao Y."/>
            <person name="Wu G."/>
            <person name="Xu P."/>
        </authorList>
    </citation>
    <scope>NUCLEOTIDE SEQUENCE [LARGE SCALE GENOMIC DNA]</scope>
    <source>
        <strain evidence="2 3">N1</strain>
    </source>
</reference>
<dbReference type="Proteomes" id="UP000036890">
    <property type="component" value="Unassembled WGS sequence"/>
</dbReference>
<dbReference type="Pfam" id="PF04964">
    <property type="entry name" value="Flp_Fap"/>
    <property type="match status" value="1"/>
</dbReference>
<protein>
    <submittedName>
        <fullName evidence="2">Pilin</fullName>
    </submittedName>
</protein>
<keyword evidence="1" id="KW-0472">Membrane</keyword>
<dbReference type="EMBL" id="AJLO02000015">
    <property type="protein sequence ID" value="KOE99949.1"/>
    <property type="molecule type" value="Genomic_DNA"/>
</dbReference>
<gene>
    <name evidence="2" type="ORF">W7K_06295</name>
</gene>
<evidence type="ECO:0000313" key="2">
    <source>
        <dbReference type="EMBL" id="KOE99949.1"/>
    </source>
</evidence>
<dbReference type="RefSeq" id="WP_010485145.1">
    <property type="nucleotide sequence ID" value="NZ_AJLO02000015.1"/>
</dbReference>
<proteinExistence type="predicted"/>
<dbReference type="AlphaFoldDB" id="A0A0L8ACS9"/>
<dbReference type="InterPro" id="IPR007047">
    <property type="entry name" value="Flp_Fap"/>
</dbReference>
<keyword evidence="1" id="KW-0812">Transmembrane</keyword>
<organism evidence="2 3">
    <name type="scientific">Stenotrophomonas geniculata N1</name>
    <dbReference type="NCBI Taxonomy" id="1167641"/>
    <lineage>
        <taxon>Bacteria</taxon>
        <taxon>Pseudomonadati</taxon>
        <taxon>Pseudomonadota</taxon>
        <taxon>Gammaproteobacteria</taxon>
        <taxon>Lysobacterales</taxon>
        <taxon>Lysobacteraceae</taxon>
        <taxon>Stenotrophomonas</taxon>
    </lineage>
</organism>
<name>A0A0L8ACS9_9GAMM</name>
<accession>A0A0L8ACS9</accession>
<comment type="caution">
    <text evidence="2">The sequence shown here is derived from an EMBL/GenBank/DDBJ whole genome shotgun (WGS) entry which is preliminary data.</text>
</comment>
<keyword evidence="1" id="KW-1133">Transmembrane helix</keyword>
<feature type="transmembrane region" description="Helical" evidence="1">
    <location>
        <begin position="20"/>
        <end position="39"/>
    </location>
</feature>
<evidence type="ECO:0000313" key="3">
    <source>
        <dbReference type="Proteomes" id="UP000036890"/>
    </source>
</evidence>